<organism evidence="1">
    <name type="scientific">Tanacetum cinerariifolium</name>
    <name type="common">Dalmatian daisy</name>
    <name type="synonym">Chrysanthemum cinerariifolium</name>
    <dbReference type="NCBI Taxonomy" id="118510"/>
    <lineage>
        <taxon>Eukaryota</taxon>
        <taxon>Viridiplantae</taxon>
        <taxon>Streptophyta</taxon>
        <taxon>Embryophyta</taxon>
        <taxon>Tracheophyta</taxon>
        <taxon>Spermatophyta</taxon>
        <taxon>Magnoliopsida</taxon>
        <taxon>eudicotyledons</taxon>
        <taxon>Gunneridae</taxon>
        <taxon>Pentapetalae</taxon>
        <taxon>asterids</taxon>
        <taxon>campanulids</taxon>
        <taxon>Asterales</taxon>
        <taxon>Asteraceae</taxon>
        <taxon>Asteroideae</taxon>
        <taxon>Anthemideae</taxon>
        <taxon>Anthemidinae</taxon>
        <taxon>Tanacetum</taxon>
    </lineage>
</organism>
<dbReference type="AlphaFoldDB" id="A0A699VT70"/>
<accession>A0A699VT70</accession>
<evidence type="ECO:0000313" key="1">
    <source>
        <dbReference type="EMBL" id="GFD38762.1"/>
    </source>
</evidence>
<proteinExistence type="predicted"/>
<sequence>MMYDKGNLHTNVIHLRENLDRLQADLDNDPSNVNVREEEAAAVVAFNEAALLEEKFLKKEKITWLREGDANTAYFHKIVRSRVSRSRIDVVTDINGAVFQNDDVAKASINHYEVFLGHAGATTDFDTNNL</sequence>
<reference evidence="1" key="1">
    <citation type="journal article" date="2019" name="Sci. Rep.">
        <title>Draft genome of Tanacetum cinerariifolium, the natural source of mosquito coil.</title>
        <authorList>
            <person name="Yamashiro T."/>
            <person name="Shiraishi A."/>
            <person name="Satake H."/>
            <person name="Nakayama K."/>
        </authorList>
    </citation>
    <scope>NUCLEOTIDE SEQUENCE</scope>
</reference>
<protein>
    <submittedName>
        <fullName evidence="1">Uncharacterized protein</fullName>
    </submittedName>
</protein>
<dbReference type="EMBL" id="BKCJ011505419">
    <property type="protein sequence ID" value="GFD38762.1"/>
    <property type="molecule type" value="Genomic_DNA"/>
</dbReference>
<feature type="non-terminal residue" evidence="1">
    <location>
        <position position="130"/>
    </location>
</feature>
<comment type="caution">
    <text evidence="1">The sequence shown here is derived from an EMBL/GenBank/DDBJ whole genome shotgun (WGS) entry which is preliminary data.</text>
</comment>
<name>A0A699VT70_TANCI</name>
<gene>
    <name evidence="1" type="ORF">Tci_910731</name>
</gene>